<name>A0A7J3I7G2_9CREN</name>
<dbReference type="InterPro" id="IPR019202">
    <property type="entry name" value="DUF2067"/>
</dbReference>
<dbReference type="AlphaFoldDB" id="A0A7J3I7G2"/>
<comment type="caution">
    <text evidence="1">The sequence shown here is derived from an EMBL/GenBank/DDBJ whole genome shotgun (WGS) entry which is preliminary data.</text>
</comment>
<organism evidence="1">
    <name type="scientific">Ignisphaera aggregans</name>
    <dbReference type="NCBI Taxonomy" id="334771"/>
    <lineage>
        <taxon>Archaea</taxon>
        <taxon>Thermoproteota</taxon>
        <taxon>Thermoprotei</taxon>
        <taxon>Desulfurococcales</taxon>
        <taxon>Desulfurococcaceae</taxon>
        <taxon>Ignisphaera</taxon>
    </lineage>
</organism>
<protein>
    <submittedName>
        <fullName evidence="1">DUF2067 domain-containing protein</fullName>
    </submittedName>
</protein>
<evidence type="ECO:0000313" key="1">
    <source>
        <dbReference type="EMBL" id="HGN36724.1"/>
    </source>
</evidence>
<dbReference type="EMBL" id="DTAI01000120">
    <property type="protein sequence ID" value="HGN36724.1"/>
    <property type="molecule type" value="Genomic_DNA"/>
</dbReference>
<dbReference type="Pfam" id="PF09840">
    <property type="entry name" value="DUF2067"/>
    <property type="match status" value="1"/>
</dbReference>
<sequence>MCRLHVYTGEISLVSDKNIYIERVFSYNCSNPTICLDLLEKIDEELPLEAELIAEFRHNKLVFRVIGLEPKVQASIVRIREYIESYMNTKRLNPQKGIKADELAKIVRKTIPMDVLAEVLRYSLKVNPRVYHSTLYVDLDLDTVIEYARHIAQVMERISHEDYPYGLKKLLLASSSLFNTNISELINVLKDRNIISEDLELKMPWQDALKVLAEYLSEYGEFS</sequence>
<reference evidence="1" key="1">
    <citation type="journal article" date="2020" name="mSystems">
        <title>Genome- and Community-Level Interaction Insights into Carbon Utilization and Element Cycling Functions of Hydrothermarchaeota in Hydrothermal Sediment.</title>
        <authorList>
            <person name="Zhou Z."/>
            <person name="Liu Y."/>
            <person name="Xu W."/>
            <person name="Pan J."/>
            <person name="Luo Z.H."/>
            <person name="Li M."/>
        </authorList>
    </citation>
    <scope>NUCLEOTIDE SEQUENCE [LARGE SCALE GENOMIC DNA]</scope>
    <source>
        <strain evidence="1">SpSt-618</strain>
    </source>
</reference>
<gene>
    <name evidence="1" type="ORF">ENT87_04145</name>
</gene>
<accession>A0A7J3I7G2</accession>
<proteinExistence type="predicted"/>